<sequence length="767" mass="80950">MMISAPTLLLPPDPDTALVADGNIALDDPDLLAPFTRWMPGDSADTGLAESQFQLAGLHCAACAGIIERALLGLPGVRAARVNAASSRLTLSWHPGQTRLATILERVERAGYGAAPDAAAPARQLREREHRTALWRLFVAVFLMMQVMMMAAPAYFAAAGDLSPDLARLLQWACWVLTLPVLLFSAGPFFSGAWRQIRARRLGMDVPVVLGLATTFVASSGALFEPDGFFGNEVYFDSLTMFVAFLLAGRFLEMRARHRAAAVLEQTSADMPEAAERIEADGSSTSVAPNRLRVGDLVRVCAGQVFPADGRIESGLTTANESLLSGESLPVSKAVGDEVVAASLNLQSPVLMRVQRVGADTRHQAIQRLMREALTQRPAATELADRIAGPFLWAVLALAAGGALAWSFIDPSRSVWVAVSVLIVTCPCALSLAAPSARLAATGALARRGMLLVRLGLLETLCKVDTVVLDKTGTLTEDRMELLQAQAVGSETAPLLRAAQSLARHSQHPFSRALVGAALAPLASETDIWTQVQELPGKGLQGVDSSGQMWRLGAPDWVAEARGTVQAASLLDGAQLAFGGAAETLCLRFGELLRPDAREALAALHGQGLRTFLLSGDADERVLGLAAAAGVQSAQGAATPAIKLDVVAQMQAEGRCVLMVGDGINDAPVLARADASVVMGQGAMLARASADALLLSNRLMDLAKARELALRTNRVIRQNLLWSAVYNAACIPLALAGLLPPWAAGLGMAGSSLFVVLNAQRLARPLN</sequence>
<accession>A0ABT2YGY7</accession>
<evidence type="ECO:0000313" key="17">
    <source>
        <dbReference type="EMBL" id="MCV2369308.1"/>
    </source>
</evidence>
<keyword evidence="6 15" id="KW-0812">Transmembrane</keyword>
<keyword evidence="4 15" id="KW-1003">Cell membrane</keyword>
<evidence type="ECO:0000256" key="15">
    <source>
        <dbReference type="RuleBase" id="RU362081"/>
    </source>
</evidence>
<keyword evidence="8 15" id="KW-0547">Nucleotide-binding</keyword>
<proteinExistence type="inferred from homology"/>
<feature type="transmembrane region" description="Helical" evidence="15">
    <location>
        <begin position="202"/>
        <end position="222"/>
    </location>
</feature>
<keyword evidence="9 15" id="KW-0067">ATP-binding</keyword>
<evidence type="ECO:0000256" key="1">
    <source>
        <dbReference type="ARBA" id="ARBA00004651"/>
    </source>
</evidence>
<name>A0ABT2YGY7_9BURK</name>
<dbReference type="NCBIfam" id="TIGR01525">
    <property type="entry name" value="ATPase-IB_hvy"/>
    <property type="match status" value="1"/>
</dbReference>
<dbReference type="SUPFAM" id="SSF55008">
    <property type="entry name" value="HMA, heavy metal-associated domain"/>
    <property type="match status" value="1"/>
</dbReference>
<dbReference type="Pfam" id="PF00122">
    <property type="entry name" value="E1-E2_ATPase"/>
    <property type="match status" value="1"/>
</dbReference>
<dbReference type="PANTHER" id="PTHR43520:SF5">
    <property type="entry name" value="CATION-TRANSPORTING P-TYPE ATPASE-RELATED"/>
    <property type="match status" value="1"/>
</dbReference>
<evidence type="ECO:0000256" key="2">
    <source>
        <dbReference type="ARBA" id="ARBA00006024"/>
    </source>
</evidence>
<dbReference type="PRINTS" id="PR00119">
    <property type="entry name" value="CATATPASE"/>
</dbReference>
<dbReference type="InterPro" id="IPR023214">
    <property type="entry name" value="HAD_sf"/>
</dbReference>
<evidence type="ECO:0000256" key="4">
    <source>
        <dbReference type="ARBA" id="ARBA00022475"/>
    </source>
</evidence>
<dbReference type="EMBL" id="JAJIRN010000006">
    <property type="protein sequence ID" value="MCV2369308.1"/>
    <property type="molecule type" value="Genomic_DNA"/>
</dbReference>
<dbReference type="Proteomes" id="UP001209701">
    <property type="component" value="Unassembled WGS sequence"/>
</dbReference>
<evidence type="ECO:0000256" key="12">
    <source>
        <dbReference type="ARBA" id="ARBA00022989"/>
    </source>
</evidence>
<dbReference type="InterPro" id="IPR023298">
    <property type="entry name" value="ATPase_P-typ_TM_dom_sf"/>
</dbReference>
<dbReference type="InterPro" id="IPR018303">
    <property type="entry name" value="ATPase_P-typ_P_site"/>
</dbReference>
<keyword evidence="12 15" id="KW-1133">Transmembrane helix</keyword>
<dbReference type="SFLD" id="SFLDF00027">
    <property type="entry name" value="p-type_atpase"/>
    <property type="match status" value="1"/>
</dbReference>
<dbReference type="CDD" id="cd02079">
    <property type="entry name" value="P-type_ATPase_HM"/>
    <property type="match status" value="1"/>
</dbReference>
<dbReference type="SFLD" id="SFLDS00003">
    <property type="entry name" value="Haloacid_Dehalogenase"/>
    <property type="match status" value="1"/>
</dbReference>
<feature type="transmembrane region" description="Helical" evidence="15">
    <location>
        <begin position="169"/>
        <end position="190"/>
    </location>
</feature>
<dbReference type="PROSITE" id="PS00154">
    <property type="entry name" value="ATPASE_E1_E2"/>
    <property type="match status" value="1"/>
</dbReference>
<evidence type="ECO:0000256" key="14">
    <source>
        <dbReference type="ARBA" id="ARBA00023136"/>
    </source>
</evidence>
<dbReference type="InterPro" id="IPR059000">
    <property type="entry name" value="ATPase_P-type_domA"/>
</dbReference>
<dbReference type="NCBIfam" id="TIGR01511">
    <property type="entry name" value="ATPase-IB1_Cu"/>
    <property type="match status" value="1"/>
</dbReference>
<evidence type="ECO:0000313" key="18">
    <source>
        <dbReference type="Proteomes" id="UP001209701"/>
    </source>
</evidence>
<dbReference type="Gene3D" id="3.40.1110.10">
    <property type="entry name" value="Calcium-transporting ATPase, cytoplasmic domain N"/>
    <property type="match status" value="1"/>
</dbReference>
<dbReference type="InterPro" id="IPR036163">
    <property type="entry name" value="HMA_dom_sf"/>
</dbReference>
<keyword evidence="7 15" id="KW-0479">Metal-binding</keyword>
<dbReference type="Pfam" id="PF00702">
    <property type="entry name" value="Hydrolase"/>
    <property type="match status" value="1"/>
</dbReference>
<dbReference type="InterPro" id="IPR027256">
    <property type="entry name" value="P-typ_ATPase_IB"/>
</dbReference>
<evidence type="ECO:0000256" key="7">
    <source>
        <dbReference type="ARBA" id="ARBA00022723"/>
    </source>
</evidence>
<dbReference type="NCBIfam" id="TIGR01494">
    <property type="entry name" value="ATPase_P-type"/>
    <property type="match status" value="2"/>
</dbReference>
<keyword evidence="18" id="KW-1185">Reference proteome</keyword>
<feature type="transmembrane region" description="Helical" evidence="15">
    <location>
        <begin position="415"/>
        <end position="441"/>
    </location>
</feature>
<feature type="transmembrane region" description="Helical" evidence="15">
    <location>
        <begin position="234"/>
        <end position="252"/>
    </location>
</feature>
<dbReference type="RefSeq" id="WP_263571895.1">
    <property type="nucleotide sequence ID" value="NZ_JAJIRN010000006.1"/>
</dbReference>
<dbReference type="CDD" id="cd00371">
    <property type="entry name" value="HMA"/>
    <property type="match status" value="1"/>
</dbReference>
<dbReference type="PANTHER" id="PTHR43520">
    <property type="entry name" value="ATP7, ISOFORM B"/>
    <property type="match status" value="1"/>
</dbReference>
<keyword evidence="14 15" id="KW-0472">Membrane</keyword>
<reference evidence="17 18" key="1">
    <citation type="submission" date="2021-11" db="EMBL/GenBank/DDBJ databases">
        <authorList>
            <person name="Liang Q."/>
            <person name="Mou H."/>
            <person name="Liu Z."/>
        </authorList>
    </citation>
    <scope>NUCLEOTIDE SEQUENCE [LARGE SCALE GENOMIC DNA]</scope>
    <source>
        <strain evidence="17 18">CHU3</strain>
    </source>
</reference>
<dbReference type="InterPro" id="IPR008250">
    <property type="entry name" value="ATPase_P-typ_transduc_dom_A_sf"/>
</dbReference>
<dbReference type="Gene3D" id="3.40.50.1000">
    <property type="entry name" value="HAD superfamily/HAD-like"/>
    <property type="match status" value="1"/>
</dbReference>
<evidence type="ECO:0000256" key="6">
    <source>
        <dbReference type="ARBA" id="ARBA00022692"/>
    </source>
</evidence>
<keyword evidence="5" id="KW-0597">Phosphoprotein</keyword>
<feature type="domain" description="HMA" evidence="16">
    <location>
        <begin position="49"/>
        <end position="115"/>
    </location>
</feature>
<feature type="transmembrane region" description="Helical" evidence="15">
    <location>
        <begin position="720"/>
        <end position="736"/>
    </location>
</feature>
<dbReference type="SUPFAM" id="SSF81665">
    <property type="entry name" value="Calcium ATPase, transmembrane domain M"/>
    <property type="match status" value="1"/>
</dbReference>
<feature type="transmembrane region" description="Helical" evidence="15">
    <location>
        <begin position="391"/>
        <end position="409"/>
    </location>
</feature>
<feature type="transmembrane region" description="Helical" evidence="15">
    <location>
        <begin position="133"/>
        <end position="157"/>
    </location>
</feature>
<evidence type="ECO:0000256" key="13">
    <source>
        <dbReference type="ARBA" id="ARBA00023065"/>
    </source>
</evidence>
<comment type="caution">
    <text evidence="17">The sequence shown here is derived from an EMBL/GenBank/DDBJ whole genome shotgun (WGS) entry which is preliminary data.</text>
</comment>
<evidence type="ECO:0000256" key="3">
    <source>
        <dbReference type="ARBA" id="ARBA00022448"/>
    </source>
</evidence>
<comment type="similarity">
    <text evidence="2 15">Belongs to the cation transport ATPase (P-type) (TC 3.A.3) family. Type IB subfamily.</text>
</comment>
<dbReference type="SUPFAM" id="SSF56784">
    <property type="entry name" value="HAD-like"/>
    <property type="match status" value="1"/>
</dbReference>
<evidence type="ECO:0000256" key="5">
    <source>
        <dbReference type="ARBA" id="ARBA00022553"/>
    </source>
</evidence>
<evidence type="ECO:0000256" key="8">
    <source>
        <dbReference type="ARBA" id="ARBA00022741"/>
    </source>
</evidence>
<dbReference type="InterPro" id="IPR006121">
    <property type="entry name" value="HMA_dom"/>
</dbReference>
<dbReference type="InterPro" id="IPR036412">
    <property type="entry name" value="HAD-like_sf"/>
</dbReference>
<gene>
    <name evidence="17" type="ORF">LNV07_14580</name>
</gene>
<evidence type="ECO:0000256" key="10">
    <source>
        <dbReference type="ARBA" id="ARBA00022842"/>
    </source>
</evidence>
<evidence type="ECO:0000259" key="16">
    <source>
        <dbReference type="PROSITE" id="PS50846"/>
    </source>
</evidence>
<keyword evidence="11" id="KW-1278">Translocase</keyword>
<dbReference type="Gene3D" id="3.30.70.100">
    <property type="match status" value="1"/>
</dbReference>
<organism evidence="17 18">
    <name type="scientific">Roseateles oligotrophus</name>
    <dbReference type="NCBI Taxonomy" id="1769250"/>
    <lineage>
        <taxon>Bacteria</taxon>
        <taxon>Pseudomonadati</taxon>
        <taxon>Pseudomonadota</taxon>
        <taxon>Betaproteobacteria</taxon>
        <taxon>Burkholderiales</taxon>
        <taxon>Sphaerotilaceae</taxon>
        <taxon>Roseateles</taxon>
    </lineage>
</organism>
<keyword evidence="13" id="KW-0406">Ion transport</keyword>
<protein>
    <submittedName>
        <fullName evidence="17">Cation-translocating P-type ATPase</fullName>
    </submittedName>
</protein>
<dbReference type="InterPro" id="IPR044492">
    <property type="entry name" value="P_typ_ATPase_HD_dom"/>
</dbReference>
<comment type="subcellular location">
    <subcellularLocation>
        <location evidence="1">Cell membrane</location>
        <topology evidence="1">Multi-pass membrane protein</topology>
    </subcellularLocation>
</comment>
<dbReference type="SUPFAM" id="SSF81653">
    <property type="entry name" value="Calcium ATPase, transduction domain A"/>
    <property type="match status" value="1"/>
</dbReference>
<evidence type="ECO:0000256" key="11">
    <source>
        <dbReference type="ARBA" id="ARBA00022967"/>
    </source>
</evidence>
<dbReference type="SFLD" id="SFLDG00002">
    <property type="entry name" value="C1.7:_P-type_atpase_like"/>
    <property type="match status" value="1"/>
</dbReference>
<dbReference type="InterPro" id="IPR023299">
    <property type="entry name" value="ATPase_P-typ_cyto_dom_N"/>
</dbReference>
<dbReference type="Gene3D" id="2.70.150.10">
    <property type="entry name" value="Calcium-transporting ATPase, cytoplasmic transduction domain A"/>
    <property type="match status" value="1"/>
</dbReference>
<keyword evidence="3" id="KW-0813">Transport</keyword>
<dbReference type="InterPro" id="IPR001757">
    <property type="entry name" value="P_typ_ATPase"/>
</dbReference>
<dbReference type="Pfam" id="PF00403">
    <property type="entry name" value="HMA"/>
    <property type="match status" value="1"/>
</dbReference>
<dbReference type="PROSITE" id="PS50846">
    <property type="entry name" value="HMA_2"/>
    <property type="match status" value="1"/>
</dbReference>
<keyword evidence="10" id="KW-0460">Magnesium</keyword>
<evidence type="ECO:0000256" key="9">
    <source>
        <dbReference type="ARBA" id="ARBA00022840"/>
    </source>
</evidence>